<dbReference type="AlphaFoldDB" id="A0A1J1HLL5"/>
<dbReference type="STRING" id="568069.A0A1J1HLL5"/>
<evidence type="ECO:0000313" key="6">
    <source>
        <dbReference type="Proteomes" id="UP000183832"/>
    </source>
</evidence>
<dbReference type="InterPro" id="IPR036084">
    <property type="entry name" value="Ser_inhib-like_sf"/>
</dbReference>
<feature type="domain" description="TIL" evidence="4">
    <location>
        <begin position="99"/>
        <end position="144"/>
    </location>
</feature>
<feature type="chain" id="PRO_5012859640" evidence="3">
    <location>
        <begin position="24"/>
        <end position="406"/>
    </location>
</feature>
<reference evidence="5 6" key="1">
    <citation type="submission" date="2015-04" db="EMBL/GenBank/DDBJ databases">
        <authorList>
            <person name="Syromyatnikov M.Y."/>
            <person name="Popov V.N."/>
        </authorList>
    </citation>
    <scope>NUCLEOTIDE SEQUENCE [LARGE SCALE GENOMIC DNA]</scope>
</reference>
<dbReference type="OrthoDB" id="6236007at2759"/>
<feature type="signal peptide" evidence="3">
    <location>
        <begin position="1"/>
        <end position="23"/>
    </location>
</feature>
<feature type="domain" description="TIL" evidence="4">
    <location>
        <begin position="292"/>
        <end position="344"/>
    </location>
</feature>
<keyword evidence="6" id="KW-1185">Reference proteome</keyword>
<dbReference type="EMBL" id="CVRI01000010">
    <property type="protein sequence ID" value="CRK88925.1"/>
    <property type="molecule type" value="Genomic_DNA"/>
</dbReference>
<dbReference type="PANTHER" id="PTHR23259">
    <property type="entry name" value="RIDDLE"/>
    <property type="match status" value="1"/>
</dbReference>
<evidence type="ECO:0000256" key="2">
    <source>
        <dbReference type="ARBA" id="ARBA00023157"/>
    </source>
</evidence>
<dbReference type="InterPro" id="IPR051368">
    <property type="entry name" value="SerProtInhib-TIL_Domain"/>
</dbReference>
<evidence type="ECO:0000259" key="4">
    <source>
        <dbReference type="Pfam" id="PF01826"/>
    </source>
</evidence>
<evidence type="ECO:0000313" key="5">
    <source>
        <dbReference type="EMBL" id="CRK88925.1"/>
    </source>
</evidence>
<keyword evidence="2" id="KW-1015">Disulfide bond</keyword>
<organism evidence="5 6">
    <name type="scientific">Clunio marinus</name>
    <dbReference type="NCBI Taxonomy" id="568069"/>
    <lineage>
        <taxon>Eukaryota</taxon>
        <taxon>Metazoa</taxon>
        <taxon>Ecdysozoa</taxon>
        <taxon>Arthropoda</taxon>
        <taxon>Hexapoda</taxon>
        <taxon>Insecta</taxon>
        <taxon>Pterygota</taxon>
        <taxon>Neoptera</taxon>
        <taxon>Endopterygota</taxon>
        <taxon>Diptera</taxon>
        <taxon>Nematocera</taxon>
        <taxon>Chironomoidea</taxon>
        <taxon>Chironomidae</taxon>
        <taxon>Clunio</taxon>
    </lineage>
</organism>
<feature type="domain" description="TIL" evidence="4">
    <location>
        <begin position="353"/>
        <end position="404"/>
    </location>
</feature>
<dbReference type="CDD" id="cd19941">
    <property type="entry name" value="TIL"/>
    <property type="match status" value="5"/>
</dbReference>
<dbReference type="PANTHER" id="PTHR23259:SF70">
    <property type="entry name" value="ACCESSORY GLAND PROTEIN ACP62F-RELATED"/>
    <property type="match status" value="1"/>
</dbReference>
<evidence type="ECO:0000256" key="1">
    <source>
        <dbReference type="ARBA" id="ARBA00022690"/>
    </source>
</evidence>
<keyword evidence="3" id="KW-0732">Signal</keyword>
<dbReference type="InterPro" id="IPR002919">
    <property type="entry name" value="TIL_dom"/>
</dbReference>
<sequence>MTTRSLFAYIAIVAIFSFSTSSANNCPANEHFESCGSGCGDLTCEVPNDASRICPPDCLAQCFCDLWLVRNSANICVPLEDCPNVCGLNAELVTNGKPDECEPTCRKLTPNECPEVGVLTKCVCKAGYVRDNNIDRNCVLIEDCPSTCKSLETFTNCGSGCGDLTCEVPSHDGLTCPEICQKGCFCSAGYVRDSNENCVPCTDCQTGPCKFFNFIKFTDRKISYHFPRKGSCGEDEEYSTCGSACPVNCETLGQSTTCTEECVKGCFCKEGFVIGPQGNCIPEGDCSGLCTRANQRFSQCGAGCELQCGDPFAIVSDNCPCNPGCVCENGYLRSGRGCTLEFKCKNRKCKQTPNEKYFECGSVCELSCDEPEPVECSEPCEPGCFCKDGTVRNSNGECIPVEDCPL</sequence>
<gene>
    <name evidence="5" type="ORF">CLUMA_CG002526</name>
</gene>
<protein>
    <submittedName>
        <fullName evidence="5">CLUMA_CG002526, isoform A</fullName>
    </submittedName>
</protein>
<dbReference type="SUPFAM" id="SSF57567">
    <property type="entry name" value="Serine protease inhibitors"/>
    <property type="match status" value="6"/>
</dbReference>
<proteinExistence type="predicted"/>
<dbReference type="GO" id="GO:0030414">
    <property type="term" value="F:peptidase inhibitor activity"/>
    <property type="evidence" value="ECO:0007669"/>
    <property type="project" value="UniProtKB-KW"/>
</dbReference>
<dbReference type="Pfam" id="PF01826">
    <property type="entry name" value="TIL"/>
    <property type="match status" value="6"/>
</dbReference>
<feature type="domain" description="TIL" evidence="4">
    <location>
        <begin position="232"/>
        <end position="286"/>
    </location>
</feature>
<feature type="domain" description="TIL" evidence="4">
    <location>
        <begin position="26"/>
        <end position="82"/>
    </location>
</feature>
<evidence type="ECO:0000256" key="3">
    <source>
        <dbReference type="SAM" id="SignalP"/>
    </source>
</evidence>
<keyword evidence="1" id="KW-0646">Protease inhibitor</keyword>
<name>A0A1J1HLL5_9DIPT</name>
<feature type="domain" description="TIL" evidence="4">
    <location>
        <begin position="148"/>
        <end position="204"/>
    </location>
</feature>
<accession>A0A1J1HLL5</accession>
<dbReference type="Proteomes" id="UP000183832">
    <property type="component" value="Unassembled WGS sequence"/>
</dbReference>
<dbReference type="Gene3D" id="2.10.25.10">
    <property type="entry name" value="Laminin"/>
    <property type="match status" value="6"/>
</dbReference>